<evidence type="ECO:0000313" key="2">
    <source>
        <dbReference type="EMBL" id="GGI11243.1"/>
    </source>
</evidence>
<accession>A0ABQ2B9V3</accession>
<comment type="caution">
    <text evidence="2">The sequence shown here is derived from an EMBL/GenBank/DDBJ whole genome shotgun (WGS) entry which is preliminary data.</text>
</comment>
<proteinExistence type="predicted"/>
<dbReference type="InterPro" id="IPR036249">
    <property type="entry name" value="Thioredoxin-like_sf"/>
</dbReference>
<keyword evidence="1" id="KW-0812">Transmembrane</keyword>
<dbReference type="Gene3D" id="3.40.30.10">
    <property type="entry name" value="Glutaredoxin"/>
    <property type="match status" value="1"/>
</dbReference>
<dbReference type="SUPFAM" id="SSF52833">
    <property type="entry name" value="Thioredoxin-like"/>
    <property type="match status" value="1"/>
</dbReference>
<dbReference type="Proteomes" id="UP000632535">
    <property type="component" value="Unassembled WGS sequence"/>
</dbReference>
<organism evidence="2 3">
    <name type="scientific">Isoptericola cucumis</name>
    <dbReference type="NCBI Taxonomy" id="1776856"/>
    <lineage>
        <taxon>Bacteria</taxon>
        <taxon>Bacillati</taxon>
        <taxon>Actinomycetota</taxon>
        <taxon>Actinomycetes</taxon>
        <taxon>Micrococcales</taxon>
        <taxon>Promicromonosporaceae</taxon>
        <taxon>Isoptericola</taxon>
    </lineage>
</organism>
<keyword evidence="1" id="KW-0472">Membrane</keyword>
<keyword evidence="1" id="KW-1133">Transmembrane helix</keyword>
<protein>
    <recommendedName>
        <fullName evidence="4">Thioredoxin</fullName>
    </recommendedName>
</protein>
<dbReference type="EMBL" id="BMDG01000014">
    <property type="protein sequence ID" value="GGI11243.1"/>
    <property type="molecule type" value="Genomic_DNA"/>
</dbReference>
<gene>
    <name evidence="2" type="ORF">GCM10007368_35230</name>
</gene>
<reference evidence="3" key="1">
    <citation type="journal article" date="2019" name="Int. J. Syst. Evol. Microbiol.">
        <title>The Global Catalogue of Microorganisms (GCM) 10K type strain sequencing project: providing services to taxonomists for standard genome sequencing and annotation.</title>
        <authorList>
            <consortium name="The Broad Institute Genomics Platform"/>
            <consortium name="The Broad Institute Genome Sequencing Center for Infectious Disease"/>
            <person name="Wu L."/>
            <person name="Ma J."/>
        </authorList>
    </citation>
    <scope>NUCLEOTIDE SEQUENCE [LARGE SCALE GENOMIC DNA]</scope>
    <source>
        <strain evidence="3">CCM 8653</strain>
    </source>
</reference>
<sequence>MARDLSHGPEGRRVAAQPAVLAALVLLTAVLGLVWRSRQGRVRTVRRNGDVDWAAHGVTLGERATFVQLSARVCAPCRATARALADVAGGADGVVHHELDVEEHLGLTRELAVLTTPTVLVLDPAGAESARSSGAMTVAQARRALDAVDAVARA</sequence>
<evidence type="ECO:0008006" key="4">
    <source>
        <dbReference type="Google" id="ProtNLM"/>
    </source>
</evidence>
<dbReference type="CDD" id="cd02947">
    <property type="entry name" value="TRX_family"/>
    <property type="match status" value="1"/>
</dbReference>
<evidence type="ECO:0000313" key="3">
    <source>
        <dbReference type="Proteomes" id="UP000632535"/>
    </source>
</evidence>
<name>A0ABQ2B9V3_9MICO</name>
<keyword evidence="3" id="KW-1185">Reference proteome</keyword>
<feature type="transmembrane region" description="Helical" evidence="1">
    <location>
        <begin position="15"/>
        <end position="35"/>
    </location>
</feature>
<evidence type="ECO:0000256" key="1">
    <source>
        <dbReference type="SAM" id="Phobius"/>
    </source>
</evidence>